<dbReference type="AlphaFoldDB" id="A0A850NVP0"/>
<name>A0A850NVP0_9PROT</name>
<reference evidence="1 2" key="1">
    <citation type="submission" date="2020-06" db="EMBL/GenBank/DDBJ databases">
        <title>Description of novel acetic acid bacteria.</title>
        <authorList>
            <person name="Sombolestani A."/>
        </authorList>
    </citation>
    <scope>NUCLEOTIDE SEQUENCE [LARGE SCALE GENOMIC DNA]</scope>
    <source>
        <strain evidence="1 2">LMG 26838</strain>
    </source>
</reference>
<dbReference type="EMBL" id="JABXXQ010000099">
    <property type="protein sequence ID" value="NVN30057.1"/>
    <property type="molecule type" value="Genomic_DNA"/>
</dbReference>
<proteinExistence type="predicted"/>
<dbReference type="Proteomes" id="UP000565205">
    <property type="component" value="Unassembled WGS sequence"/>
</dbReference>
<keyword evidence="1" id="KW-0808">Transferase</keyword>
<gene>
    <name evidence="1" type="ORF">HUK83_06875</name>
</gene>
<organism evidence="1 2">
    <name type="scientific">Endobacter medicaginis</name>
    <dbReference type="NCBI Taxonomy" id="1181271"/>
    <lineage>
        <taxon>Bacteria</taxon>
        <taxon>Pseudomonadati</taxon>
        <taxon>Pseudomonadota</taxon>
        <taxon>Alphaproteobacteria</taxon>
        <taxon>Acetobacterales</taxon>
        <taxon>Acetobacteraceae</taxon>
        <taxon>Endobacter</taxon>
    </lineage>
</organism>
<accession>A0A850NVP0</accession>
<evidence type="ECO:0000313" key="2">
    <source>
        <dbReference type="Proteomes" id="UP000565205"/>
    </source>
</evidence>
<protein>
    <submittedName>
        <fullName evidence="1">4-alpha-glucanotransferase</fullName>
    </submittedName>
</protein>
<dbReference type="GO" id="GO:0016740">
    <property type="term" value="F:transferase activity"/>
    <property type="evidence" value="ECO:0007669"/>
    <property type="project" value="UniProtKB-KW"/>
</dbReference>
<comment type="caution">
    <text evidence="1">The sequence shown here is derived from an EMBL/GenBank/DDBJ whole genome shotgun (WGS) entry which is preliminary data.</text>
</comment>
<sequence>MSALPEALRTLCERAGVQIGWQDVFSRHHEVAESDLRAILGHLGLDAGDDDAIAASLARLDRETASSLPLLTADPGGRVAL</sequence>
<evidence type="ECO:0000313" key="1">
    <source>
        <dbReference type="EMBL" id="NVN30057.1"/>
    </source>
</evidence>
<feature type="non-terminal residue" evidence="1">
    <location>
        <position position="81"/>
    </location>
</feature>